<dbReference type="RefSeq" id="WP_068753448.1">
    <property type="nucleotide sequence ID" value="NZ_KQ950180.1"/>
</dbReference>
<dbReference type="NCBIfam" id="NF041216">
    <property type="entry name" value="CU044_2847_fam"/>
    <property type="match status" value="1"/>
</dbReference>
<feature type="domain" description="Trypsin-co-occurring" evidence="1">
    <location>
        <begin position="11"/>
        <end position="102"/>
    </location>
</feature>
<dbReference type="Pfam" id="PF19493">
    <property type="entry name" value="Trypco1"/>
    <property type="match status" value="1"/>
</dbReference>
<evidence type="ECO:0000259" key="1">
    <source>
        <dbReference type="Pfam" id="PF19493"/>
    </source>
</evidence>
<dbReference type="OrthoDB" id="5007906at2"/>
<name>A0A147KJV8_THECS</name>
<dbReference type="InterPro" id="IPR045794">
    <property type="entry name" value="Trypco1"/>
</dbReference>
<proteinExistence type="predicted"/>
<reference evidence="3" key="1">
    <citation type="journal article" date="2017" name="Acta Aliment.">
        <title>Plant polysaccharide degrading enzyme system of Thermpbifida cellulosilytica TB100 revealed by de novo genome project data.</title>
        <authorList>
            <person name="Toth A."/>
            <person name="Baka E."/>
            <person name="Luzics S."/>
            <person name="Bata-Vidacs I."/>
            <person name="Nagy I."/>
            <person name="Balint B."/>
            <person name="Herceg R."/>
            <person name="Olasz F."/>
            <person name="Wilk T."/>
            <person name="Nagy T."/>
            <person name="Kriszt B."/>
            <person name="Nagy I."/>
            <person name="Kukolya J."/>
        </authorList>
    </citation>
    <scope>NUCLEOTIDE SEQUENCE [LARGE SCALE GENOMIC DNA]</scope>
    <source>
        <strain evidence="3">TB100</strain>
    </source>
</reference>
<accession>A0A147KJV8</accession>
<dbReference type="EMBL" id="LGEM01000022">
    <property type="protein sequence ID" value="KUP97577.1"/>
    <property type="molecule type" value="Genomic_DNA"/>
</dbReference>
<gene>
    <name evidence="2" type="ORF">AC529_05820</name>
</gene>
<dbReference type="Proteomes" id="UP000074382">
    <property type="component" value="Unassembled WGS sequence"/>
</dbReference>
<protein>
    <recommendedName>
        <fullName evidence="1">Trypsin-co-occurring domain-containing protein</fullName>
    </recommendedName>
</protein>
<keyword evidence="3" id="KW-1185">Reference proteome</keyword>
<evidence type="ECO:0000313" key="2">
    <source>
        <dbReference type="EMBL" id="KUP97577.1"/>
    </source>
</evidence>
<sequence>MGELVSLTVDDNGTEILIEPAGARSGPVNVAKSGDKRVQKHLDQVLGQVRQIAATVAERIRDLPGRPDQVAVELGVGFTTTADVFIAQSTANAALKVTLTWKASGPQE</sequence>
<comment type="caution">
    <text evidence="2">The sequence shown here is derived from an EMBL/GenBank/DDBJ whole genome shotgun (WGS) entry which is preliminary data.</text>
</comment>
<evidence type="ECO:0000313" key="3">
    <source>
        <dbReference type="Proteomes" id="UP000074382"/>
    </source>
</evidence>
<dbReference type="AlphaFoldDB" id="A0A147KJV8"/>
<organism evidence="2 3">
    <name type="scientific">Thermobifida cellulosilytica TB100</name>
    <dbReference type="NCBI Taxonomy" id="665004"/>
    <lineage>
        <taxon>Bacteria</taxon>
        <taxon>Bacillati</taxon>
        <taxon>Actinomycetota</taxon>
        <taxon>Actinomycetes</taxon>
        <taxon>Streptosporangiales</taxon>
        <taxon>Nocardiopsidaceae</taxon>
        <taxon>Thermobifida</taxon>
    </lineage>
</organism>
<dbReference type="PATRIC" id="fig|665004.4.peg.759"/>